<evidence type="ECO:0000313" key="4">
    <source>
        <dbReference type="Proteomes" id="UP000521676"/>
    </source>
</evidence>
<dbReference type="EMBL" id="JACATZ010000003">
    <property type="protein sequence ID" value="NWJ47966.1"/>
    <property type="molecule type" value="Genomic_DNA"/>
</dbReference>
<dbReference type="AlphaFoldDB" id="A0A8T7M7G8"/>
<feature type="transmembrane region" description="Helical" evidence="1">
    <location>
        <begin position="422"/>
        <end position="445"/>
    </location>
</feature>
<dbReference type="RefSeq" id="WP_341471743.1">
    <property type="nucleotide sequence ID" value="NZ_CP128400.1"/>
</dbReference>
<evidence type="ECO:0000313" key="5">
    <source>
        <dbReference type="Proteomes" id="UP001431572"/>
    </source>
</evidence>
<evidence type="ECO:0000313" key="2">
    <source>
        <dbReference type="EMBL" id="NWJ47966.1"/>
    </source>
</evidence>
<feature type="transmembrane region" description="Helical" evidence="1">
    <location>
        <begin position="326"/>
        <end position="343"/>
    </location>
</feature>
<proteinExistence type="predicted"/>
<keyword evidence="5" id="KW-1185">Reference proteome</keyword>
<keyword evidence="1" id="KW-0472">Membrane</keyword>
<dbReference type="EMBL" id="CP128400">
    <property type="protein sequence ID" value="WJW69871.1"/>
    <property type="molecule type" value="Genomic_DNA"/>
</dbReference>
<feature type="transmembrane region" description="Helical" evidence="1">
    <location>
        <begin position="457"/>
        <end position="475"/>
    </location>
</feature>
<evidence type="ECO:0000313" key="3">
    <source>
        <dbReference type="EMBL" id="WJW69871.1"/>
    </source>
</evidence>
<accession>A0A8T7M7G8</accession>
<feature type="transmembrane region" description="Helical" evidence="1">
    <location>
        <begin position="286"/>
        <end position="306"/>
    </location>
</feature>
<dbReference type="Proteomes" id="UP001431572">
    <property type="component" value="Chromosome 2"/>
</dbReference>
<organism evidence="2 4">
    <name type="scientific">Candidatus Chlorohelix allophototropha</name>
    <dbReference type="NCBI Taxonomy" id="3003348"/>
    <lineage>
        <taxon>Bacteria</taxon>
        <taxon>Bacillati</taxon>
        <taxon>Chloroflexota</taxon>
        <taxon>Chloroflexia</taxon>
        <taxon>Candidatus Chloroheliales</taxon>
        <taxon>Candidatus Chloroheliaceae</taxon>
        <taxon>Candidatus Chlorohelix</taxon>
    </lineage>
</organism>
<dbReference type="Proteomes" id="UP000521676">
    <property type="component" value="Unassembled WGS sequence"/>
</dbReference>
<feature type="transmembrane region" description="Helical" evidence="1">
    <location>
        <begin position="155"/>
        <end position="182"/>
    </location>
</feature>
<feature type="transmembrane region" description="Helical" evidence="1">
    <location>
        <begin position="481"/>
        <end position="499"/>
    </location>
</feature>
<reference evidence="3" key="2">
    <citation type="journal article" date="2024" name="Nature">
        <title>Anoxygenic phototroph of the Chloroflexota uses a type I reaction centre.</title>
        <authorList>
            <person name="Tsuji J.M."/>
            <person name="Shaw N.A."/>
            <person name="Nagashima S."/>
            <person name="Venkiteswaran J.J."/>
            <person name="Schiff S.L."/>
            <person name="Watanabe T."/>
            <person name="Fukui M."/>
            <person name="Hanada S."/>
            <person name="Tank M."/>
            <person name="Neufeld J.D."/>
        </authorList>
    </citation>
    <scope>NUCLEOTIDE SEQUENCE</scope>
    <source>
        <strain evidence="3">L227-S17</strain>
    </source>
</reference>
<keyword evidence="1" id="KW-0812">Transmembrane</keyword>
<feature type="transmembrane region" description="Helical" evidence="1">
    <location>
        <begin position="219"/>
        <end position="236"/>
    </location>
</feature>
<reference evidence="2 4" key="1">
    <citation type="submission" date="2020-06" db="EMBL/GenBank/DDBJ databases">
        <title>Anoxygenic phototrophic Chloroflexota member uses a Type I reaction center.</title>
        <authorList>
            <person name="Tsuji J.M."/>
            <person name="Shaw N.A."/>
            <person name="Nagashima S."/>
            <person name="Venkiteswaran J."/>
            <person name="Schiff S.L."/>
            <person name="Hanada S."/>
            <person name="Tank M."/>
            <person name="Neufeld J.D."/>
        </authorList>
    </citation>
    <scope>NUCLEOTIDE SEQUENCE [LARGE SCALE GENOMIC DNA]</scope>
    <source>
        <strain evidence="2">L227-S17</strain>
    </source>
</reference>
<feature type="transmembrane region" description="Helical" evidence="1">
    <location>
        <begin position="242"/>
        <end position="265"/>
    </location>
</feature>
<dbReference type="SUPFAM" id="SSF103473">
    <property type="entry name" value="MFS general substrate transporter"/>
    <property type="match status" value="1"/>
</dbReference>
<protein>
    <submittedName>
        <fullName evidence="2">Uncharacterized protein</fullName>
    </submittedName>
</protein>
<dbReference type="InterPro" id="IPR036259">
    <property type="entry name" value="MFS_trans_sf"/>
</dbReference>
<feature type="transmembrane region" description="Helical" evidence="1">
    <location>
        <begin position="114"/>
        <end position="134"/>
    </location>
</feature>
<feature type="transmembrane region" description="Helical" evidence="1">
    <location>
        <begin position="388"/>
        <end position="410"/>
    </location>
</feature>
<keyword evidence="1" id="KW-1133">Transmembrane helix</keyword>
<name>A0A8T7M7G8_9CHLR</name>
<sequence length="514" mass="56561">MKTLGIFENTLEQTSLALPSEMLLELAAVLETQGITDAVAVKQGANNVFDLAHRQLSIKKEPAPPTPITPSKATNPTLLKNWVVYLRGPLTVWVMVVLLVSVNFYQITLQDLGIPSLSIMLGLVCGIILVGGLMQVLGWRLSMIHGKDTGHPRRLLLVMGLTACLSLVLLVTLAIEGLLILADSPVSSLWGFGISCCGIAILQLMSGILMLLKQQIQMGIGISIGMVVTWLLHVTWLGQFGALTTVIFGYLLISTILVGLMAKTFRKVVRQSQKQEHLFLPPKGQFLYKALPYIVYGVLSICYVVIGQLGGWFSQLPVGWTKDRAIGALNIVHMLGLISVLLTQGISESTLNNFWPFINNAQQRLRFNHQSEINSEARYFIKSHLKKLLVMQVIISTTLGLAIFCIWEVAGLNQSLGQLLPNLLVLSLISYGLLAWGLYICGLLITVIHTWSAVRAFFASIVAEISGSLLLGFWFGFEASILGMILGGVCLVLLTQRWLNRLLKTTDYMLYQAF</sequence>
<gene>
    <name evidence="2" type="ORF">HXX08_19095</name>
    <name evidence="3" type="ORF">OZ401_003501</name>
</gene>
<feature type="transmembrane region" description="Helical" evidence="1">
    <location>
        <begin position="90"/>
        <end position="108"/>
    </location>
</feature>
<evidence type="ECO:0000256" key="1">
    <source>
        <dbReference type="SAM" id="Phobius"/>
    </source>
</evidence>
<feature type="transmembrane region" description="Helical" evidence="1">
    <location>
        <begin position="188"/>
        <end position="212"/>
    </location>
</feature>